<gene>
    <name evidence="21" type="ORF">LSP00402_LOCUS6694</name>
</gene>
<dbReference type="PANTHER" id="PTHR10625:SF14">
    <property type="entry name" value="HISTONE DEACETYLASE 8"/>
    <property type="match status" value="1"/>
</dbReference>
<keyword evidence="13" id="KW-0805">Transcription regulation</keyword>
<dbReference type="InterPro" id="IPR023696">
    <property type="entry name" value="Ureohydrolase_dom_sf"/>
</dbReference>
<comment type="cofactor">
    <cofactor evidence="1">
        <name>a divalent metal cation</name>
        <dbReference type="ChEBI" id="CHEBI:60240"/>
    </cofactor>
</comment>
<name>A0A7S2TLG1_9EUKA</name>
<feature type="compositionally biased region" description="Polar residues" evidence="19">
    <location>
        <begin position="307"/>
        <end position="329"/>
    </location>
</feature>
<dbReference type="EMBL" id="HBHP01010833">
    <property type="protein sequence ID" value="CAD9757442.1"/>
    <property type="molecule type" value="Transcribed_RNA"/>
</dbReference>
<dbReference type="InterPro" id="IPR000286">
    <property type="entry name" value="HDACs"/>
</dbReference>
<keyword evidence="8" id="KW-0963">Cytoplasm</keyword>
<dbReference type="AlphaFoldDB" id="A0A7S2TLG1"/>
<keyword evidence="10" id="KW-0479">Metal-binding</keyword>
<evidence type="ECO:0000256" key="11">
    <source>
        <dbReference type="ARBA" id="ARBA00022801"/>
    </source>
</evidence>
<feature type="compositionally biased region" description="Basic residues" evidence="19">
    <location>
        <begin position="334"/>
        <end position="343"/>
    </location>
</feature>
<evidence type="ECO:0000256" key="14">
    <source>
        <dbReference type="ARBA" id="ARBA00023163"/>
    </source>
</evidence>
<evidence type="ECO:0000256" key="3">
    <source>
        <dbReference type="ARBA" id="ARBA00004286"/>
    </source>
</evidence>
<comment type="subcellular location">
    <subcellularLocation>
        <location evidence="3">Chromosome</location>
    </subcellularLocation>
    <subcellularLocation>
        <location evidence="4">Cytoplasm</location>
    </subcellularLocation>
    <subcellularLocation>
        <location evidence="2">Nucleus</location>
    </subcellularLocation>
</comment>
<evidence type="ECO:0000313" key="21">
    <source>
        <dbReference type="EMBL" id="CAD9757442.1"/>
    </source>
</evidence>
<evidence type="ECO:0000256" key="16">
    <source>
        <dbReference type="ARBA" id="ARBA00040347"/>
    </source>
</evidence>
<evidence type="ECO:0000256" key="19">
    <source>
        <dbReference type="SAM" id="MobiDB-lite"/>
    </source>
</evidence>
<keyword evidence="9" id="KW-0678">Repressor</keyword>
<dbReference type="InterPro" id="IPR037138">
    <property type="entry name" value="His_deacetylse_dom_sf"/>
</dbReference>
<keyword evidence="14" id="KW-0804">Transcription</keyword>
<evidence type="ECO:0000259" key="20">
    <source>
        <dbReference type="Pfam" id="PF00850"/>
    </source>
</evidence>
<dbReference type="GO" id="GO:0005694">
    <property type="term" value="C:chromosome"/>
    <property type="evidence" value="ECO:0007669"/>
    <property type="project" value="UniProtKB-SubCell"/>
</dbReference>
<dbReference type="GO" id="GO:0005634">
    <property type="term" value="C:nucleus"/>
    <property type="evidence" value="ECO:0007669"/>
    <property type="project" value="UniProtKB-SubCell"/>
</dbReference>
<dbReference type="PANTHER" id="PTHR10625">
    <property type="entry name" value="HISTONE DEACETYLASE HDAC1-RELATED"/>
    <property type="match status" value="1"/>
</dbReference>
<evidence type="ECO:0000256" key="18">
    <source>
        <dbReference type="ARBA" id="ARBA00042783"/>
    </source>
</evidence>
<evidence type="ECO:0000256" key="12">
    <source>
        <dbReference type="ARBA" id="ARBA00022853"/>
    </source>
</evidence>
<feature type="domain" description="Histone deacetylase" evidence="20">
    <location>
        <begin position="3"/>
        <end position="177"/>
    </location>
</feature>
<evidence type="ECO:0000256" key="2">
    <source>
        <dbReference type="ARBA" id="ARBA00004123"/>
    </source>
</evidence>
<keyword evidence="12" id="KW-0156">Chromatin regulator</keyword>
<evidence type="ECO:0000256" key="8">
    <source>
        <dbReference type="ARBA" id="ARBA00022490"/>
    </source>
</evidence>
<evidence type="ECO:0000256" key="17">
    <source>
        <dbReference type="ARBA" id="ARBA00041964"/>
    </source>
</evidence>
<evidence type="ECO:0000256" key="1">
    <source>
        <dbReference type="ARBA" id="ARBA00001968"/>
    </source>
</evidence>
<evidence type="ECO:0000256" key="15">
    <source>
        <dbReference type="ARBA" id="ARBA00023242"/>
    </source>
</evidence>
<evidence type="ECO:0000256" key="6">
    <source>
        <dbReference type="ARBA" id="ARBA00012111"/>
    </source>
</evidence>
<evidence type="ECO:0000256" key="7">
    <source>
        <dbReference type="ARBA" id="ARBA00022454"/>
    </source>
</evidence>
<protein>
    <recommendedName>
        <fullName evidence="16">Histone deacetylase 8</fullName>
        <ecNumber evidence="6">3.5.1.98</ecNumber>
    </recommendedName>
    <alternativeName>
        <fullName evidence="17">Protein deacetylase HDAC8</fullName>
    </alternativeName>
    <alternativeName>
        <fullName evidence="18">Protein decrotonylase HDAC8</fullName>
    </alternativeName>
</protein>
<dbReference type="InterPro" id="IPR003084">
    <property type="entry name" value="HDAC_I/II"/>
</dbReference>
<accession>A0A7S2TLG1</accession>
<dbReference type="SUPFAM" id="SSF52768">
    <property type="entry name" value="Arginase/deacetylase"/>
    <property type="match status" value="1"/>
</dbReference>
<evidence type="ECO:0000256" key="4">
    <source>
        <dbReference type="ARBA" id="ARBA00004496"/>
    </source>
</evidence>
<dbReference type="GO" id="GO:0141221">
    <property type="term" value="F:histone deacetylase activity, hydrolytic mechanism"/>
    <property type="evidence" value="ECO:0007669"/>
    <property type="project" value="UniProtKB-EC"/>
</dbReference>
<sequence length="365" mass="39386">MPAMASGFCYVNDIVLGILELTSALGRVLYLDVDVHHGDGVEHAFKYSSEVFTLSFHRHGPGFFPGTGAIVDSGKGEGAYCNLNVPLSEGITDGQYTRIFSRVLTAVVGRFKPKAVVMQCGCDSLAPDKLGGGFNLTSRGLASCLAKVLALNLPTLLLGGGGYDPTTVSRCWTLLLATAAKIKLNSQIPEHQLYERYSPTFNLHTQPVSTRPNLNTKSSLAKLAEDIRMFLARMQATAVGQHEMKTKDDDAELGVSSNAIVATEPTAVPDKDSVDHESRDEVAISHAKSVDLKIEGLEEAREMSGTIDASQTESGTKTKTVSSGIVKTTTETKRKAKNLKRKRKDFDGAAKNQAQSSNLIFEFKE</sequence>
<dbReference type="EC" id="3.5.1.98" evidence="6"/>
<dbReference type="PRINTS" id="PR01270">
    <property type="entry name" value="HDASUPER"/>
</dbReference>
<dbReference type="Gene3D" id="3.40.800.20">
    <property type="entry name" value="Histone deacetylase domain"/>
    <property type="match status" value="1"/>
</dbReference>
<keyword evidence="15" id="KW-0539">Nucleus</keyword>
<proteinExistence type="inferred from homology"/>
<keyword evidence="11" id="KW-0378">Hydrolase</keyword>
<reference evidence="21" key="1">
    <citation type="submission" date="2021-01" db="EMBL/GenBank/DDBJ databases">
        <authorList>
            <person name="Corre E."/>
            <person name="Pelletier E."/>
            <person name="Niang G."/>
            <person name="Scheremetjew M."/>
            <person name="Finn R."/>
            <person name="Kale V."/>
            <person name="Holt S."/>
            <person name="Cochrane G."/>
            <person name="Meng A."/>
            <person name="Brown T."/>
            <person name="Cohen L."/>
        </authorList>
    </citation>
    <scope>NUCLEOTIDE SEQUENCE</scope>
    <source>
        <strain evidence="21">CCMP622</strain>
    </source>
</reference>
<evidence type="ECO:0000256" key="13">
    <source>
        <dbReference type="ARBA" id="ARBA00023015"/>
    </source>
</evidence>
<dbReference type="InterPro" id="IPR023801">
    <property type="entry name" value="His_deacetylse_dom"/>
</dbReference>
<keyword evidence="7" id="KW-0158">Chromosome</keyword>
<evidence type="ECO:0000256" key="9">
    <source>
        <dbReference type="ARBA" id="ARBA00022491"/>
    </source>
</evidence>
<dbReference type="PRINTS" id="PR01271">
    <property type="entry name" value="HISDACETLASE"/>
</dbReference>
<evidence type="ECO:0000256" key="10">
    <source>
        <dbReference type="ARBA" id="ARBA00022723"/>
    </source>
</evidence>
<dbReference type="GO" id="GO:0005737">
    <property type="term" value="C:cytoplasm"/>
    <property type="evidence" value="ECO:0007669"/>
    <property type="project" value="UniProtKB-SubCell"/>
</dbReference>
<feature type="region of interest" description="Disordered" evidence="19">
    <location>
        <begin position="303"/>
        <end position="365"/>
    </location>
</feature>
<dbReference type="GO" id="GO:0046872">
    <property type="term" value="F:metal ion binding"/>
    <property type="evidence" value="ECO:0007669"/>
    <property type="project" value="UniProtKB-KW"/>
</dbReference>
<dbReference type="GO" id="GO:0031507">
    <property type="term" value="P:heterochromatin formation"/>
    <property type="evidence" value="ECO:0007669"/>
    <property type="project" value="TreeGrafter"/>
</dbReference>
<organism evidence="21">
    <name type="scientific">Lotharella oceanica</name>
    <dbReference type="NCBI Taxonomy" id="641309"/>
    <lineage>
        <taxon>Eukaryota</taxon>
        <taxon>Sar</taxon>
        <taxon>Rhizaria</taxon>
        <taxon>Cercozoa</taxon>
        <taxon>Chlorarachniophyceae</taxon>
        <taxon>Lotharella</taxon>
    </lineage>
</organism>
<dbReference type="Pfam" id="PF00850">
    <property type="entry name" value="Hist_deacetyl"/>
    <property type="match status" value="1"/>
</dbReference>
<comment type="similarity">
    <text evidence="5">Belongs to the histone deacetylase family. HD type 1 subfamily.</text>
</comment>
<evidence type="ECO:0000256" key="5">
    <source>
        <dbReference type="ARBA" id="ARBA00006457"/>
    </source>
</evidence>